<dbReference type="InterPro" id="IPR036291">
    <property type="entry name" value="NAD(P)-bd_dom_sf"/>
</dbReference>
<evidence type="ECO:0000256" key="1">
    <source>
        <dbReference type="ARBA" id="ARBA00004651"/>
    </source>
</evidence>
<dbReference type="SUPFAM" id="SSF81324">
    <property type="entry name" value="Voltage-gated potassium channels"/>
    <property type="match status" value="1"/>
</dbReference>
<name>A0ABW1X1U2_9ACTN</name>
<dbReference type="RefSeq" id="WP_343886555.1">
    <property type="nucleotide sequence ID" value="NZ_BAAAKI010000016.1"/>
</dbReference>
<protein>
    <submittedName>
        <fullName evidence="4">NAD(P)-binding protein</fullName>
    </submittedName>
</protein>
<gene>
    <name evidence="4" type="ORF">ACFP57_09980</name>
</gene>
<feature type="transmembrane region" description="Helical" evidence="2">
    <location>
        <begin position="108"/>
        <end position="132"/>
    </location>
</feature>
<keyword evidence="2" id="KW-0472">Membrane</keyword>
<evidence type="ECO:0000256" key="2">
    <source>
        <dbReference type="SAM" id="Phobius"/>
    </source>
</evidence>
<dbReference type="SUPFAM" id="SSF51735">
    <property type="entry name" value="NAD(P)-binding Rossmann-fold domains"/>
    <property type="match status" value="2"/>
</dbReference>
<keyword evidence="2" id="KW-1133">Transmembrane helix</keyword>
<dbReference type="InterPro" id="IPR050721">
    <property type="entry name" value="Trk_Ktr_HKT_K-transport"/>
</dbReference>
<evidence type="ECO:0000313" key="5">
    <source>
        <dbReference type="Proteomes" id="UP001596266"/>
    </source>
</evidence>
<comment type="caution">
    <text evidence="4">The sequence shown here is derived from an EMBL/GenBank/DDBJ whole genome shotgun (WGS) entry which is preliminary data.</text>
</comment>
<evidence type="ECO:0000313" key="4">
    <source>
        <dbReference type="EMBL" id="MFC6397306.1"/>
    </source>
</evidence>
<dbReference type="PROSITE" id="PS51201">
    <property type="entry name" value="RCK_N"/>
    <property type="match status" value="1"/>
</dbReference>
<dbReference type="EMBL" id="JBHSUA010000019">
    <property type="protein sequence ID" value="MFC6397306.1"/>
    <property type="molecule type" value="Genomic_DNA"/>
</dbReference>
<evidence type="ECO:0000259" key="3">
    <source>
        <dbReference type="PROSITE" id="PS51201"/>
    </source>
</evidence>
<comment type="subcellular location">
    <subcellularLocation>
        <location evidence="1">Cell membrane</location>
        <topology evidence="1">Multi-pass membrane protein</topology>
    </subcellularLocation>
</comment>
<sequence>MGNPLLMLNSPPWRAGDRRLRRVAVEVPTEVPTTAAVFLVLRRLRWPLVMVLGVFAISVFGFTLIPGVDDQGNPYRMTPFDAFYVMAYTAPTIGFGETPYAFTVAQRMWMTVCIFMSVTIWAYALGATFAMLQEPGFRKALSMQRFHRRVESMREPFILIAGYGQAGRTLALALDQLGRRMVILDEDPGRIDVLVADQLTADVPSLQGDPRNPGILGLAGLGHPMCEGVMAMTDKDEMNLAVVMSAHLLRPEIPVITRCSQRENVPRLEDFGPQAVINPFDRFGHYLVMALSKPVTYQLASWLLDEPGTPLPKLHCELSHGRWMVAADGRFGAEVTRDLRAAGLQVEVVDPSAGLPDVSEIVGFVAGAESDTTNLSLAAHARLENPEVYLSVRQKVVSTAPLLEAFEPDQVFVATDLVAFETLARVEAPLFWGFIQHVHEQTDEWSAKVLKDMQARLGNYSPTAIKLVLDGRGAPAVCRWLDKGNTLTLGQLLSDPDDRDQPIDVYPSVLVRDGLTQFVPDLRTPLQVGDELGLLVRTRGNTSLSHNVFHDEAVEYLATGESVPSTWLWRQFRDRRRNRA</sequence>
<feature type="domain" description="RCK N-terminal" evidence="3">
    <location>
        <begin position="155"/>
        <end position="277"/>
    </location>
</feature>
<keyword evidence="2" id="KW-0812">Transmembrane</keyword>
<feature type="transmembrane region" description="Helical" evidence="2">
    <location>
        <begin position="80"/>
        <end position="102"/>
    </location>
</feature>
<dbReference type="InterPro" id="IPR013099">
    <property type="entry name" value="K_chnl_dom"/>
</dbReference>
<dbReference type="Proteomes" id="UP001596266">
    <property type="component" value="Unassembled WGS sequence"/>
</dbReference>
<dbReference type="Gene3D" id="3.40.50.720">
    <property type="entry name" value="NAD(P)-binding Rossmann-like Domain"/>
    <property type="match status" value="1"/>
</dbReference>
<organism evidence="4 5">
    <name type="scientific">Luteococcus sanguinis</name>
    <dbReference type="NCBI Taxonomy" id="174038"/>
    <lineage>
        <taxon>Bacteria</taxon>
        <taxon>Bacillati</taxon>
        <taxon>Actinomycetota</taxon>
        <taxon>Actinomycetes</taxon>
        <taxon>Propionibacteriales</taxon>
        <taxon>Propionibacteriaceae</taxon>
        <taxon>Luteococcus</taxon>
    </lineage>
</organism>
<keyword evidence="5" id="KW-1185">Reference proteome</keyword>
<proteinExistence type="predicted"/>
<dbReference type="PANTHER" id="PTHR43833">
    <property type="entry name" value="POTASSIUM CHANNEL PROTEIN 2-RELATED-RELATED"/>
    <property type="match status" value="1"/>
</dbReference>
<dbReference type="Pfam" id="PF07885">
    <property type="entry name" value="Ion_trans_2"/>
    <property type="match status" value="1"/>
</dbReference>
<reference evidence="5" key="1">
    <citation type="journal article" date="2019" name="Int. J. Syst. Evol. Microbiol.">
        <title>The Global Catalogue of Microorganisms (GCM) 10K type strain sequencing project: providing services to taxonomists for standard genome sequencing and annotation.</title>
        <authorList>
            <consortium name="The Broad Institute Genomics Platform"/>
            <consortium name="The Broad Institute Genome Sequencing Center for Infectious Disease"/>
            <person name="Wu L."/>
            <person name="Ma J."/>
        </authorList>
    </citation>
    <scope>NUCLEOTIDE SEQUENCE [LARGE SCALE GENOMIC DNA]</scope>
    <source>
        <strain evidence="5">CGMCC 1.15277</strain>
    </source>
</reference>
<feature type="transmembrane region" description="Helical" evidence="2">
    <location>
        <begin position="46"/>
        <end position="68"/>
    </location>
</feature>
<dbReference type="InterPro" id="IPR003148">
    <property type="entry name" value="RCK_N"/>
</dbReference>
<accession>A0ABW1X1U2</accession>
<dbReference type="Gene3D" id="1.10.287.70">
    <property type="match status" value="1"/>
</dbReference>
<dbReference type="Pfam" id="PF02254">
    <property type="entry name" value="TrkA_N"/>
    <property type="match status" value="1"/>
</dbReference>